<comment type="subunit">
    <text evidence="2">Associates exclusively with 100S ribosomes, which are dimers of 70S ribosomes.</text>
</comment>
<dbReference type="InterPro" id="IPR003489">
    <property type="entry name" value="RHF/RaiA"/>
</dbReference>
<dbReference type="Gene3D" id="3.30.160.100">
    <property type="entry name" value="Ribosome hibernation promotion factor-like"/>
    <property type="match status" value="1"/>
</dbReference>
<feature type="domain" description="Sigma 54 modulation/S30EA ribosomal protein C-terminal" evidence="5">
    <location>
        <begin position="123"/>
        <end position="177"/>
    </location>
</feature>
<keyword evidence="7" id="KW-1185">Reference proteome</keyword>
<dbReference type="RefSeq" id="WP_041977163.1">
    <property type="nucleotide sequence ID" value="NZ_CBXV010000007.1"/>
</dbReference>
<evidence type="ECO:0000259" key="5">
    <source>
        <dbReference type="Pfam" id="PF16321"/>
    </source>
</evidence>
<dbReference type="PANTHER" id="PTHR33231:SF1">
    <property type="entry name" value="30S RIBOSOMAL PROTEIN"/>
    <property type="match status" value="1"/>
</dbReference>
<dbReference type="Gene3D" id="3.30.505.50">
    <property type="entry name" value="Sigma 54 modulation/S30EA ribosomal protein, C-terminal domain"/>
    <property type="match status" value="1"/>
</dbReference>
<dbReference type="GO" id="GO:0045900">
    <property type="term" value="P:negative regulation of translational elongation"/>
    <property type="evidence" value="ECO:0007669"/>
    <property type="project" value="TreeGrafter"/>
</dbReference>
<organism evidence="6 7">
    <name type="scientific">Pyrinomonas methylaliphatogenes</name>
    <dbReference type="NCBI Taxonomy" id="454194"/>
    <lineage>
        <taxon>Bacteria</taxon>
        <taxon>Pseudomonadati</taxon>
        <taxon>Acidobacteriota</taxon>
        <taxon>Blastocatellia</taxon>
        <taxon>Blastocatellales</taxon>
        <taxon>Pyrinomonadaceae</taxon>
        <taxon>Pyrinomonas</taxon>
    </lineage>
</organism>
<accession>A0A0B6WZQ0</accession>
<keyword evidence="4" id="KW-0175">Coiled coil</keyword>
<evidence type="ECO:0000256" key="3">
    <source>
        <dbReference type="ARBA" id="ARBA00041148"/>
    </source>
</evidence>
<name>A0A0B6WZQ0_9BACT</name>
<dbReference type="InterPro" id="IPR050574">
    <property type="entry name" value="HPF/YfiA_ribosome-assoc"/>
</dbReference>
<evidence type="ECO:0000313" key="6">
    <source>
        <dbReference type="EMBL" id="CDM66192.1"/>
    </source>
</evidence>
<dbReference type="AlphaFoldDB" id="A0A0B6WZQ0"/>
<gene>
    <name evidence="6" type="ORF">PYK22_02204</name>
</gene>
<dbReference type="SUPFAM" id="SSF69754">
    <property type="entry name" value="Ribosome binding protein Y (YfiA homologue)"/>
    <property type="match status" value="1"/>
</dbReference>
<evidence type="ECO:0000256" key="4">
    <source>
        <dbReference type="SAM" id="Coils"/>
    </source>
</evidence>
<evidence type="ECO:0000256" key="1">
    <source>
        <dbReference type="ARBA" id="ARBA00022845"/>
    </source>
</evidence>
<dbReference type="STRING" id="454194.PYK22_02204"/>
<evidence type="ECO:0000256" key="2">
    <source>
        <dbReference type="ARBA" id="ARBA00038695"/>
    </source>
</evidence>
<dbReference type="PANTHER" id="PTHR33231">
    <property type="entry name" value="30S RIBOSOMAL PROTEIN"/>
    <property type="match status" value="1"/>
</dbReference>
<dbReference type="Pfam" id="PF16321">
    <property type="entry name" value="Ribosom_S30AE_C"/>
    <property type="match status" value="1"/>
</dbReference>
<reference evidence="6 7" key="2">
    <citation type="submission" date="2015-01" db="EMBL/GenBank/DDBJ databases">
        <title>Complete genome sequence of Pyrinomonas methylaliphatogenes type strain K22T.</title>
        <authorList>
            <person name="Lee K.C.Y."/>
            <person name="Power J.F."/>
            <person name="Dunfield P.F."/>
            <person name="Morgan X.C."/>
            <person name="Huttenhower C."/>
            <person name="Stott M.B."/>
        </authorList>
    </citation>
    <scope>NUCLEOTIDE SEQUENCE [LARGE SCALE GENOMIC DNA]</scope>
    <source>
        <strain evidence="6 7">K22</strain>
    </source>
</reference>
<protein>
    <recommendedName>
        <fullName evidence="3">Ribosome hibernation promoting factor</fullName>
    </recommendedName>
</protein>
<dbReference type="Pfam" id="PF02482">
    <property type="entry name" value="Ribosomal_S30AE"/>
    <property type="match status" value="1"/>
</dbReference>
<dbReference type="OrthoDB" id="115350at2"/>
<dbReference type="GO" id="GO:0022627">
    <property type="term" value="C:cytosolic small ribosomal subunit"/>
    <property type="evidence" value="ECO:0007669"/>
    <property type="project" value="TreeGrafter"/>
</dbReference>
<dbReference type="InterPro" id="IPR038416">
    <property type="entry name" value="Ribosom_S30AE_C_sf"/>
</dbReference>
<dbReference type="GO" id="GO:0043024">
    <property type="term" value="F:ribosomal small subunit binding"/>
    <property type="evidence" value="ECO:0007669"/>
    <property type="project" value="TreeGrafter"/>
</dbReference>
<sequence>MKIEFTGRHVEVTPAIRSHVESHFKKIEHIFNDSTARAHVIIDVEKGRHTGEIILSWRDHTLTTRVTNKDMYQALTRAIDKLEKQALKLKKKIIDSKQNSRKTRAAKTASPAEEAVADATGKRPRIILARRYAVKPMTPEEAALRLSEDSDQFIVFRDAETDRVGVLYKRKDGNFGLIEP</sequence>
<dbReference type="NCBIfam" id="TIGR00741">
    <property type="entry name" value="yfiA"/>
    <property type="match status" value="1"/>
</dbReference>
<evidence type="ECO:0000313" key="7">
    <source>
        <dbReference type="Proteomes" id="UP000031518"/>
    </source>
</evidence>
<keyword evidence="1" id="KW-0810">Translation regulation</keyword>
<reference evidence="6 7" key="1">
    <citation type="submission" date="2013-12" db="EMBL/GenBank/DDBJ databases">
        <authorList>
            <person name="Stott M."/>
        </authorList>
    </citation>
    <scope>NUCLEOTIDE SEQUENCE [LARGE SCALE GENOMIC DNA]</scope>
    <source>
        <strain evidence="6 7">K22</strain>
    </source>
</reference>
<feature type="coiled-coil region" evidence="4">
    <location>
        <begin position="72"/>
        <end position="99"/>
    </location>
</feature>
<proteinExistence type="predicted"/>
<dbReference type="InterPro" id="IPR036567">
    <property type="entry name" value="RHF-like"/>
</dbReference>
<dbReference type="Proteomes" id="UP000031518">
    <property type="component" value="Unassembled WGS sequence"/>
</dbReference>
<dbReference type="InterPro" id="IPR032528">
    <property type="entry name" value="Ribosom_S30AE_C"/>
</dbReference>
<dbReference type="EMBL" id="CBXV010000007">
    <property type="protein sequence ID" value="CDM66192.1"/>
    <property type="molecule type" value="Genomic_DNA"/>
</dbReference>
<dbReference type="CDD" id="cd00552">
    <property type="entry name" value="RaiA"/>
    <property type="match status" value="1"/>
</dbReference>